<evidence type="ECO:0000313" key="4">
    <source>
        <dbReference type="Proteomes" id="UP000005240"/>
    </source>
</evidence>
<reference evidence="2" key="1">
    <citation type="submission" date="2009-11" db="EMBL/GenBank/DDBJ databases">
        <authorList>
            <consortium name="The Broad Institute Genome Sequencing Platform"/>
            <person name="Ward D."/>
            <person name="Feldgarden M."/>
            <person name="Earl A."/>
            <person name="Young S.K."/>
            <person name="Zeng Q."/>
            <person name="Koehrsen M."/>
            <person name="Alvarado L."/>
            <person name="Berlin A."/>
            <person name="Bochicchio J."/>
            <person name="Borenstein D."/>
            <person name="Chapman S.B."/>
            <person name="Chen Z."/>
            <person name="Engels R."/>
            <person name="Freedman E."/>
            <person name="Gellesch M."/>
            <person name="Goldberg J."/>
            <person name="Griggs A."/>
            <person name="Gujja S."/>
            <person name="Heilman E."/>
            <person name="Heiman D."/>
            <person name="Hepburn T."/>
            <person name="Howarth C."/>
            <person name="Jen D."/>
            <person name="Larson L."/>
            <person name="Lewis B."/>
            <person name="Mehta T."/>
            <person name="Park D."/>
            <person name="Pearson M."/>
            <person name="Roberts A."/>
            <person name="Saif S."/>
            <person name="Shea T."/>
            <person name="Shenoy N."/>
            <person name="Sisk P."/>
            <person name="Stolte C."/>
            <person name="Sykes S."/>
            <person name="Thomson T."/>
            <person name="Walk T."/>
            <person name="White J."/>
            <person name="Yandava C."/>
            <person name="Izard J."/>
            <person name="Baranova O.V."/>
            <person name="Blanton J.M."/>
            <person name="Tanner A.C."/>
            <person name="Dewhirst F.E."/>
            <person name="Haas B."/>
            <person name="Nusbaum C."/>
            <person name="Birren B."/>
        </authorList>
    </citation>
    <scope>NUCLEOTIDE SEQUENCE [LARGE SCALE GENOMIC DNA]</scope>
    <source>
        <strain evidence="2">1-1 BBBD Race 1</strain>
    </source>
</reference>
<dbReference type="EMBL" id="ADAS02006027">
    <property type="protein sequence ID" value="OAV85204.1"/>
    <property type="molecule type" value="Genomic_DNA"/>
</dbReference>
<proteinExistence type="predicted"/>
<dbReference type="VEuPathDB" id="FungiDB:PTTG_30705"/>
<protein>
    <submittedName>
        <fullName evidence="2 3">Uncharacterized protein</fullName>
    </submittedName>
</protein>
<gene>
    <name evidence="2" type="ORF">PTTG_30705</name>
</gene>
<name>A0A180FXP9_PUCT1</name>
<evidence type="ECO:0000313" key="2">
    <source>
        <dbReference type="EMBL" id="OAV85204.1"/>
    </source>
</evidence>
<organism evidence="2">
    <name type="scientific">Puccinia triticina (isolate 1-1 / race 1 (BBBD))</name>
    <name type="common">Brown leaf rust fungus</name>
    <dbReference type="NCBI Taxonomy" id="630390"/>
    <lineage>
        <taxon>Eukaryota</taxon>
        <taxon>Fungi</taxon>
        <taxon>Dikarya</taxon>
        <taxon>Basidiomycota</taxon>
        <taxon>Pucciniomycotina</taxon>
        <taxon>Pucciniomycetes</taxon>
        <taxon>Pucciniales</taxon>
        <taxon>Pucciniaceae</taxon>
        <taxon>Puccinia</taxon>
    </lineage>
</organism>
<feature type="compositionally biased region" description="Polar residues" evidence="1">
    <location>
        <begin position="43"/>
        <end position="53"/>
    </location>
</feature>
<dbReference type="EnsemblFungi" id="PTTG_30705-t43_1">
    <property type="protein sequence ID" value="PTTG_30705-t43_1-p1"/>
    <property type="gene ID" value="PTTG_30705"/>
</dbReference>
<dbReference type="OrthoDB" id="2515837at2759"/>
<dbReference type="AlphaFoldDB" id="A0A180FXP9"/>
<reference evidence="3 4" key="3">
    <citation type="journal article" date="2017" name="G3 (Bethesda)">
        <title>Comparative analysis highlights variable genome content of wheat rusts and divergence of the mating loci.</title>
        <authorList>
            <person name="Cuomo C.A."/>
            <person name="Bakkeren G."/>
            <person name="Khalil H.B."/>
            <person name="Panwar V."/>
            <person name="Joly D."/>
            <person name="Linning R."/>
            <person name="Sakthikumar S."/>
            <person name="Song X."/>
            <person name="Adiconis X."/>
            <person name="Fan L."/>
            <person name="Goldberg J.M."/>
            <person name="Levin J.Z."/>
            <person name="Young S."/>
            <person name="Zeng Q."/>
            <person name="Anikster Y."/>
            <person name="Bruce M."/>
            <person name="Wang M."/>
            <person name="Yin C."/>
            <person name="McCallum B."/>
            <person name="Szabo L.J."/>
            <person name="Hulbert S."/>
            <person name="Chen X."/>
            <person name="Fellers J.P."/>
        </authorList>
    </citation>
    <scope>NUCLEOTIDE SEQUENCE</scope>
    <source>
        <strain evidence="4">Isolate 1-1 / race 1 (BBBD)</strain>
        <strain evidence="3">isolate 1-1 / race 1 (BBBD)</strain>
    </source>
</reference>
<evidence type="ECO:0000313" key="3">
    <source>
        <dbReference type="EnsemblFungi" id="PTTG_30705-t43_1-p1"/>
    </source>
</evidence>
<dbReference type="Proteomes" id="UP000005240">
    <property type="component" value="Unassembled WGS sequence"/>
</dbReference>
<feature type="region of interest" description="Disordered" evidence="1">
    <location>
        <begin position="43"/>
        <end position="70"/>
    </location>
</feature>
<sequence length="219" mass="24064">MHVKNEHLSEWAEGVIHNHIGVSVRVPPPTSHFVWGLVNDAPKSTSHPDNSPPAQIRRLSGPKLPTDSGDEEEIEVLTSSSAMGTRAVDEQIPPATGPQPPLIPQSATVAPLIPIPPASPRLESYEMETYLRAALIDQGDTYTRGRLMSLGIHHWVFFRTSSEAELIGLGFPIGVARALVEGVGRLERHDDREYDHEQDYEYIAQRGRHGTPATPSPLI</sequence>
<evidence type="ECO:0000256" key="1">
    <source>
        <dbReference type="SAM" id="MobiDB-lite"/>
    </source>
</evidence>
<reference evidence="3" key="4">
    <citation type="submission" date="2025-05" db="UniProtKB">
        <authorList>
            <consortium name="EnsemblFungi"/>
        </authorList>
    </citation>
    <scope>IDENTIFICATION</scope>
    <source>
        <strain evidence="3">isolate 1-1 / race 1 (BBBD)</strain>
    </source>
</reference>
<accession>A0A180FXP9</accession>
<reference evidence="2" key="2">
    <citation type="submission" date="2016-05" db="EMBL/GenBank/DDBJ databases">
        <title>Comparative analysis highlights variable genome content of wheat rusts and divergence of the mating loci.</title>
        <authorList>
            <person name="Cuomo C.A."/>
            <person name="Bakkeren G."/>
            <person name="Szabo L."/>
            <person name="Khalil H."/>
            <person name="Joly D."/>
            <person name="Goldberg J."/>
            <person name="Young S."/>
            <person name="Zeng Q."/>
            <person name="Fellers J."/>
        </authorList>
    </citation>
    <scope>NUCLEOTIDE SEQUENCE [LARGE SCALE GENOMIC DNA]</scope>
    <source>
        <strain evidence="2">1-1 BBBD Race 1</strain>
    </source>
</reference>
<keyword evidence="4" id="KW-1185">Reference proteome</keyword>